<organism evidence="4 5">
    <name type="scientific">Rotaria sordida</name>
    <dbReference type="NCBI Taxonomy" id="392033"/>
    <lineage>
        <taxon>Eukaryota</taxon>
        <taxon>Metazoa</taxon>
        <taxon>Spiralia</taxon>
        <taxon>Gnathifera</taxon>
        <taxon>Rotifera</taxon>
        <taxon>Eurotatoria</taxon>
        <taxon>Bdelloidea</taxon>
        <taxon>Philodinida</taxon>
        <taxon>Philodinidae</taxon>
        <taxon>Rotaria</taxon>
    </lineage>
</organism>
<keyword evidence="3" id="KW-1133">Transmembrane helix</keyword>
<dbReference type="GO" id="GO:0008270">
    <property type="term" value="F:zinc ion binding"/>
    <property type="evidence" value="ECO:0007669"/>
    <property type="project" value="UniProtKB-KW"/>
</dbReference>
<dbReference type="SUPFAM" id="SSF101898">
    <property type="entry name" value="NHL repeat"/>
    <property type="match status" value="1"/>
</dbReference>
<dbReference type="Gene3D" id="2.120.10.30">
    <property type="entry name" value="TolB, C-terminal domain"/>
    <property type="match status" value="2"/>
</dbReference>
<dbReference type="InterPro" id="IPR050952">
    <property type="entry name" value="TRIM-NHL_E3_ligases"/>
</dbReference>
<gene>
    <name evidence="4" type="ORF">ZHD862_LOCUS25513</name>
</gene>
<keyword evidence="3" id="KW-0812">Transmembrane</keyword>
<protein>
    <recommendedName>
        <fullName evidence="6">NHL repeat containing protein</fullName>
    </recommendedName>
</protein>
<dbReference type="PANTHER" id="PTHR24104:SF25">
    <property type="entry name" value="PROTEIN LIN-41"/>
    <property type="match status" value="1"/>
</dbReference>
<dbReference type="PROSITE" id="PS51125">
    <property type="entry name" value="NHL"/>
    <property type="match status" value="3"/>
</dbReference>
<dbReference type="InterPro" id="IPR001258">
    <property type="entry name" value="NHL_repeat"/>
</dbReference>
<sequence>MPNFNIIQKQNAWFDHFGATDDHHRDVKKNKTKKCTRQHVLISTILAVIVVIVLLTRIPLLQWNSTGITIIGTTGLSGNTTSQLFLPWGLAFDWSNALYITDQKNNRVQKFLTNMSTGSTVSGYGNGTGSSNLNGLIGPLGIIVDENSNIYVSDNGNYRVMYWPNSALSPSLFAGNVILNSEIVVYFLSGSFFFLLYNSNSNNRVCEIGTAGSSMNQLNDAFGLAHDASSSAIYVADSVNNRIMRFFPSNSSGTLVAGGNGNGINNTQLSTPQAVYFDSLSNSLLIANTGAHNIVRWVLGASNWTLVAGSIDGSNGTSSTRLYSASDVTLDPMGNIYIVDRRNHRIQFFPVGESNGTTIAGRTGISGNNSTLLNFPTSLALDNQLNLYVVDRSNHRIQKYLRY</sequence>
<keyword evidence="3" id="KW-0472">Membrane</keyword>
<dbReference type="AlphaFoldDB" id="A0A815A905"/>
<name>A0A815A905_9BILA</name>
<evidence type="ECO:0000256" key="1">
    <source>
        <dbReference type="ARBA" id="ARBA00022737"/>
    </source>
</evidence>
<feature type="repeat" description="NHL" evidence="2">
    <location>
        <begin position="322"/>
        <end position="352"/>
    </location>
</feature>
<feature type="transmembrane region" description="Helical" evidence="3">
    <location>
        <begin position="39"/>
        <end position="58"/>
    </location>
</feature>
<evidence type="ECO:0008006" key="6">
    <source>
        <dbReference type="Google" id="ProtNLM"/>
    </source>
</evidence>
<dbReference type="EMBL" id="CAJNOT010001823">
    <property type="protein sequence ID" value="CAF1253451.1"/>
    <property type="molecule type" value="Genomic_DNA"/>
</dbReference>
<dbReference type="Gene3D" id="2.40.10.500">
    <property type="match status" value="1"/>
</dbReference>
<comment type="caution">
    <text evidence="4">The sequence shown here is derived from an EMBL/GenBank/DDBJ whole genome shotgun (WGS) entry which is preliminary data.</text>
</comment>
<evidence type="ECO:0000256" key="3">
    <source>
        <dbReference type="SAM" id="Phobius"/>
    </source>
</evidence>
<evidence type="ECO:0000313" key="5">
    <source>
        <dbReference type="Proteomes" id="UP000663864"/>
    </source>
</evidence>
<evidence type="ECO:0000256" key="2">
    <source>
        <dbReference type="PROSITE-ProRule" id="PRU00504"/>
    </source>
</evidence>
<dbReference type="PANTHER" id="PTHR24104">
    <property type="entry name" value="E3 UBIQUITIN-PROTEIN LIGASE NHLRC1-RELATED"/>
    <property type="match status" value="1"/>
</dbReference>
<dbReference type="Pfam" id="PF01436">
    <property type="entry name" value="NHL"/>
    <property type="match status" value="3"/>
</dbReference>
<reference evidence="4" key="1">
    <citation type="submission" date="2021-02" db="EMBL/GenBank/DDBJ databases">
        <authorList>
            <person name="Nowell W R."/>
        </authorList>
    </citation>
    <scope>NUCLEOTIDE SEQUENCE</scope>
</reference>
<accession>A0A815A905</accession>
<dbReference type="CDD" id="cd05819">
    <property type="entry name" value="NHL"/>
    <property type="match status" value="1"/>
</dbReference>
<feature type="repeat" description="NHL" evidence="2">
    <location>
        <begin position="78"/>
        <end position="114"/>
    </location>
</feature>
<keyword evidence="1" id="KW-0677">Repeat</keyword>
<proteinExistence type="predicted"/>
<dbReference type="InterPro" id="IPR011042">
    <property type="entry name" value="6-blade_b-propeller_TolB-like"/>
</dbReference>
<dbReference type="Proteomes" id="UP000663864">
    <property type="component" value="Unassembled WGS sequence"/>
</dbReference>
<feature type="repeat" description="NHL" evidence="2">
    <location>
        <begin position="373"/>
        <end position="400"/>
    </location>
</feature>
<evidence type="ECO:0000313" key="4">
    <source>
        <dbReference type="EMBL" id="CAF1253451.1"/>
    </source>
</evidence>